<name>A0A9X4RD75_9ACTN</name>
<keyword evidence="6" id="KW-1185">Reference proteome</keyword>
<keyword evidence="1" id="KW-0805">Transcription regulation</keyword>
<proteinExistence type="predicted"/>
<dbReference type="GO" id="GO:0003700">
    <property type="term" value="F:DNA-binding transcription factor activity"/>
    <property type="evidence" value="ECO:0007669"/>
    <property type="project" value="InterPro"/>
</dbReference>
<dbReference type="Pfam" id="PF12833">
    <property type="entry name" value="HTH_18"/>
    <property type="match status" value="1"/>
</dbReference>
<evidence type="ECO:0000256" key="3">
    <source>
        <dbReference type="ARBA" id="ARBA00023163"/>
    </source>
</evidence>
<dbReference type="AlphaFoldDB" id="A0A9X4RD75"/>
<dbReference type="SMART" id="SM00342">
    <property type="entry name" value="HTH_ARAC"/>
    <property type="match status" value="1"/>
</dbReference>
<dbReference type="InterPro" id="IPR009057">
    <property type="entry name" value="Homeodomain-like_sf"/>
</dbReference>
<evidence type="ECO:0000313" key="5">
    <source>
        <dbReference type="EMBL" id="MDG3013837.1"/>
    </source>
</evidence>
<comment type="caution">
    <text evidence="5">The sequence shown here is derived from an EMBL/GenBank/DDBJ whole genome shotgun (WGS) entry which is preliminary data.</text>
</comment>
<dbReference type="PANTHER" id="PTHR46796">
    <property type="entry name" value="HTH-TYPE TRANSCRIPTIONAL ACTIVATOR RHAS-RELATED"/>
    <property type="match status" value="1"/>
</dbReference>
<evidence type="ECO:0000313" key="6">
    <source>
        <dbReference type="Proteomes" id="UP001152755"/>
    </source>
</evidence>
<dbReference type="SUPFAM" id="SSF46689">
    <property type="entry name" value="Homeodomain-like"/>
    <property type="match status" value="1"/>
</dbReference>
<keyword evidence="2" id="KW-0238">DNA-binding</keyword>
<dbReference type="RefSeq" id="WP_332519321.1">
    <property type="nucleotide sequence ID" value="NZ_JANRHA010000002.1"/>
</dbReference>
<dbReference type="InterPro" id="IPR050204">
    <property type="entry name" value="AraC_XylS_family_regulators"/>
</dbReference>
<feature type="domain" description="HTH araC/xylS-type" evidence="4">
    <location>
        <begin position="39"/>
        <end position="141"/>
    </location>
</feature>
<dbReference type="GO" id="GO:0043565">
    <property type="term" value="F:sequence-specific DNA binding"/>
    <property type="evidence" value="ECO:0007669"/>
    <property type="project" value="InterPro"/>
</dbReference>
<dbReference type="Gene3D" id="1.10.10.60">
    <property type="entry name" value="Homeodomain-like"/>
    <property type="match status" value="1"/>
</dbReference>
<dbReference type="InterPro" id="IPR018060">
    <property type="entry name" value="HTH_AraC"/>
</dbReference>
<dbReference type="PANTHER" id="PTHR46796:SF12">
    <property type="entry name" value="HTH-TYPE DNA-BINDING TRANSCRIPTIONAL ACTIVATOR EUTR"/>
    <property type="match status" value="1"/>
</dbReference>
<dbReference type="EMBL" id="JANRHA010000002">
    <property type="protein sequence ID" value="MDG3013837.1"/>
    <property type="molecule type" value="Genomic_DNA"/>
</dbReference>
<evidence type="ECO:0000256" key="1">
    <source>
        <dbReference type="ARBA" id="ARBA00023015"/>
    </source>
</evidence>
<protein>
    <submittedName>
        <fullName evidence="5">Helix-turn-helix transcriptional regulator</fullName>
    </submittedName>
</protein>
<dbReference type="PROSITE" id="PS01124">
    <property type="entry name" value="HTH_ARAC_FAMILY_2"/>
    <property type="match status" value="1"/>
</dbReference>
<sequence>MIGPAARLLAATALEVFPNPLVSAGRPHDSVDATAVTVRRATAFIDANAHRDIGVAQIAAAAYVSPRAVQLAFRRKLDTTPTAYLRRVRLERARQQLLATDPGAYGAIGAIGARWGFARPGRFAALYRQEYGELPSDTLRR</sequence>
<dbReference type="Proteomes" id="UP001152755">
    <property type="component" value="Unassembled WGS sequence"/>
</dbReference>
<organism evidence="5 6">
    <name type="scientific">Speluncibacter jeojiensis</name>
    <dbReference type="NCBI Taxonomy" id="2710754"/>
    <lineage>
        <taxon>Bacteria</taxon>
        <taxon>Bacillati</taxon>
        <taxon>Actinomycetota</taxon>
        <taxon>Actinomycetes</taxon>
        <taxon>Mycobacteriales</taxon>
        <taxon>Speluncibacteraceae</taxon>
        <taxon>Speluncibacter</taxon>
    </lineage>
</organism>
<accession>A0A9X4RD75</accession>
<evidence type="ECO:0000259" key="4">
    <source>
        <dbReference type="PROSITE" id="PS01124"/>
    </source>
</evidence>
<evidence type="ECO:0000256" key="2">
    <source>
        <dbReference type="ARBA" id="ARBA00023125"/>
    </source>
</evidence>
<keyword evidence="3" id="KW-0804">Transcription</keyword>
<gene>
    <name evidence="5" type="ORF">NVS88_04610</name>
</gene>
<reference evidence="5" key="1">
    <citation type="submission" date="2022-08" db="EMBL/GenBank/DDBJ databases">
        <title>Genome analysis of Corynebacteriales strain.</title>
        <authorList>
            <person name="Lee S.D."/>
        </authorList>
    </citation>
    <scope>NUCLEOTIDE SEQUENCE</scope>
    <source>
        <strain evidence="5">D3-21</strain>
    </source>
</reference>